<evidence type="ECO:0000256" key="1">
    <source>
        <dbReference type="SAM" id="MobiDB-lite"/>
    </source>
</evidence>
<keyword evidence="3" id="KW-1185">Reference proteome</keyword>
<accession>A0A2T6AC37</accession>
<proteinExistence type="predicted"/>
<dbReference type="AlphaFoldDB" id="A0A2T6AC37"/>
<name>A0A2T6AC37_9RHOB</name>
<protein>
    <submittedName>
        <fullName evidence="2">Uncharacterized protein</fullName>
    </submittedName>
</protein>
<reference evidence="2 3" key="1">
    <citation type="submission" date="2018-04" db="EMBL/GenBank/DDBJ databases">
        <title>Genomic Encyclopedia of Archaeal and Bacterial Type Strains, Phase II (KMG-II): from individual species to whole genera.</title>
        <authorList>
            <person name="Goeker M."/>
        </authorList>
    </citation>
    <scope>NUCLEOTIDE SEQUENCE [LARGE SCALE GENOMIC DNA]</scope>
    <source>
        <strain evidence="2 3">DSM 29329</strain>
    </source>
</reference>
<comment type="caution">
    <text evidence="2">The sequence shown here is derived from an EMBL/GenBank/DDBJ whole genome shotgun (WGS) entry which is preliminary data.</text>
</comment>
<evidence type="ECO:0000313" key="2">
    <source>
        <dbReference type="EMBL" id="PTX41371.1"/>
    </source>
</evidence>
<dbReference type="EMBL" id="QBKN01000029">
    <property type="protein sequence ID" value="PTX41371.1"/>
    <property type="molecule type" value="Genomic_DNA"/>
</dbReference>
<gene>
    <name evidence="2" type="ORF">C8N44_12938</name>
</gene>
<dbReference type="Proteomes" id="UP000244069">
    <property type="component" value="Unassembled WGS sequence"/>
</dbReference>
<organism evidence="2 3">
    <name type="scientific">Allosediminivita pacifica</name>
    <dbReference type="NCBI Taxonomy" id="1267769"/>
    <lineage>
        <taxon>Bacteria</taxon>
        <taxon>Pseudomonadati</taxon>
        <taxon>Pseudomonadota</taxon>
        <taxon>Alphaproteobacteria</taxon>
        <taxon>Rhodobacterales</taxon>
        <taxon>Paracoccaceae</taxon>
        <taxon>Allosediminivita</taxon>
    </lineage>
</organism>
<sequence>MNSIVLTHVAAPAPDVSHLEIALDRLGAWLDSERETVRAMARRWFRVASSSREPTTAASTLRAIPTSPMPLIVPPRLGLGPSATSQRSVAARPRSAKAA</sequence>
<feature type="region of interest" description="Disordered" evidence="1">
    <location>
        <begin position="76"/>
        <end position="99"/>
    </location>
</feature>
<evidence type="ECO:0000313" key="3">
    <source>
        <dbReference type="Proteomes" id="UP000244069"/>
    </source>
</evidence>